<organism evidence="1 2">
    <name type="scientific">Larimichthys crocea</name>
    <name type="common">Large yellow croaker</name>
    <name type="synonym">Pseudosciaena crocea</name>
    <dbReference type="NCBI Taxonomy" id="215358"/>
    <lineage>
        <taxon>Eukaryota</taxon>
        <taxon>Metazoa</taxon>
        <taxon>Chordata</taxon>
        <taxon>Craniata</taxon>
        <taxon>Vertebrata</taxon>
        <taxon>Euteleostomi</taxon>
        <taxon>Actinopterygii</taxon>
        <taxon>Neopterygii</taxon>
        <taxon>Teleostei</taxon>
        <taxon>Neoteleostei</taxon>
        <taxon>Acanthomorphata</taxon>
        <taxon>Eupercaria</taxon>
        <taxon>Sciaenidae</taxon>
        <taxon>Larimichthys</taxon>
    </lineage>
</organism>
<name>A0ACD3Q960_LARCR</name>
<accession>A0ACD3Q960</accession>
<comment type="caution">
    <text evidence="1">The sequence shown here is derived from an EMBL/GenBank/DDBJ whole genome shotgun (WGS) entry which is preliminary data.</text>
</comment>
<protein>
    <submittedName>
        <fullName evidence="1">Uncharacterized protein</fullName>
    </submittedName>
</protein>
<evidence type="ECO:0000313" key="2">
    <source>
        <dbReference type="Proteomes" id="UP000793456"/>
    </source>
</evidence>
<evidence type="ECO:0000313" key="1">
    <source>
        <dbReference type="EMBL" id="TMS03226.1"/>
    </source>
</evidence>
<gene>
    <name evidence="1" type="ORF">E3U43_000115</name>
</gene>
<reference evidence="1" key="1">
    <citation type="submission" date="2018-11" db="EMBL/GenBank/DDBJ databases">
        <title>The sequence and de novo assembly of Larimichthys crocea genome using PacBio and Hi-C technologies.</title>
        <authorList>
            <person name="Xu P."/>
            <person name="Chen B."/>
            <person name="Zhou Z."/>
            <person name="Ke Q."/>
            <person name="Wu Y."/>
            <person name="Bai H."/>
            <person name="Pu F."/>
        </authorList>
    </citation>
    <scope>NUCLEOTIDE SEQUENCE</scope>
    <source>
        <tissue evidence="1">Muscle</tissue>
    </source>
</reference>
<proteinExistence type="predicted"/>
<dbReference type="EMBL" id="CM011695">
    <property type="protein sequence ID" value="TMS03226.1"/>
    <property type="molecule type" value="Genomic_DNA"/>
</dbReference>
<keyword evidence="2" id="KW-1185">Reference proteome</keyword>
<dbReference type="Proteomes" id="UP000793456">
    <property type="component" value="Chromosome XXII"/>
</dbReference>
<sequence>MNEFRDKYTQDFTDLLVQHDDLKQKQQKHNDFLIKQLCKHKVYRKDYDILKKKQEEELNTLIVTSTSTNTRNLDKEINELITVHEEEIDIWIQEHVKKARSRNCFIL</sequence>